<dbReference type="Gene3D" id="1.20.1740.10">
    <property type="entry name" value="Amino acid/polyamine transporter I"/>
    <property type="match status" value="1"/>
</dbReference>
<evidence type="ECO:0008006" key="12">
    <source>
        <dbReference type="Google" id="ProtNLM"/>
    </source>
</evidence>
<dbReference type="InterPro" id="IPR036188">
    <property type="entry name" value="FAD/NAD-bd_sf"/>
</dbReference>
<sequence length="1085" mass="121978">MSSETSFSTNDSSSDKKPQQIENLSPLAVGDQRLNRHLGYFSGTMINVGQIIGTGIFSNPSYILTHCGSGGMMLILWLVGATFAATGVWSYIELGTMLPRSGGEQEYLANQYPNPKELISFVFLIVVGILGRGSGLANGANAFGSNMIYAIGGSGYVNHWGARGFAVFCLTFWLVLNIVSAKTAIRANNVFTLLKVALLVLLICVGFAGLAGRFPNQPDLSINFSFNETTDNAGSYASAIYYVVYAYGGWYNLNYILDELKDPIKNLPRCAVSALTLTTILYILANIAYLSVLPLAVIKSSELTVAANLFNASLGGVFGGRVLPVLVGMSSFGFVGVIFYSGSRVVLEASRKGYLPYDRFFSRLHPGLQTPIHSLVLLYIISLIFLLAPPPGTVFQFIVAFAGYGGYFFSALSVIGIFILRKTQPDINRPYKVPTVVALVFIVICFYTLVFVFVPPVSPPSGYPYWLPYTLMIIVGLLSVVLWYYKIQYKDALSTSYNAEISVDGKQELFDEIYEGYGSFKTDHDNKTVKKVDLNKPTIMPIENITTKVHWTSNKTIDQTLIKTKQAKYDATSFESNTSFQFKQRVKKVAIIGAGPAGLPTAKHLLDEGLQVKIFERNAASGGTWIFNEDKPINPEFPAEIPTKVVKPSLPPSNAQLPVKQIKRIDEKGVKEELLRLTPPTPCYRSLRNNVPTPLLKYKDFDWRKDTPWFTTHEKILEYLQDYSSHFKLDDITEYNTSVEKLTELPNQSGWNVLTKSATVLHRDNSVQIEWKEEHFDAVVVATGHYHAQYVPNFSGLAEWRTQWPKNVIHSKEYRDPDMFKDKNVLLIGNGTSALDIARDIHKHAKTIYNSVRESTHQFDEKYLKLREELAKFLPKKVQRVAHVKEFKEHQTKKDIQDAVVELVDGTKITDLDYVIICTGYLFSFHFLEDLHDDEEVSPKRKFNVDQERVLVKDGSQVFNLHKDIFYIPNPTLSFVGIPFHIATFSLFEFQSYAVARVYSGAAKLPEEKAMRAEWYERAHRKGLGREFHALGSELELTYIKDIVQWLNEDGKALKKPTITEHDEEWINIRSNSLAALKKSLNITD</sequence>
<evidence type="ECO:0000256" key="1">
    <source>
        <dbReference type="ARBA" id="ARBA00004141"/>
    </source>
</evidence>
<evidence type="ECO:0000313" key="11">
    <source>
        <dbReference type="Proteomes" id="UP000716291"/>
    </source>
</evidence>
<feature type="transmembrane region" description="Helical" evidence="9">
    <location>
        <begin position="38"/>
        <end position="58"/>
    </location>
</feature>
<keyword evidence="11" id="KW-1185">Reference proteome</keyword>
<keyword evidence="6" id="KW-0560">Oxidoreductase</keyword>
<feature type="transmembrane region" description="Helical" evidence="9">
    <location>
        <begin position="318"/>
        <end position="347"/>
    </location>
</feature>
<keyword evidence="4" id="KW-0274">FAD</keyword>
<dbReference type="GO" id="GO:0050660">
    <property type="term" value="F:flavin adenine dinucleotide binding"/>
    <property type="evidence" value="ECO:0007669"/>
    <property type="project" value="InterPro"/>
</dbReference>
<keyword evidence="3 9" id="KW-0812">Transmembrane</keyword>
<feature type="region of interest" description="Disordered" evidence="8">
    <location>
        <begin position="1"/>
        <end position="21"/>
    </location>
</feature>
<dbReference type="PANTHER" id="PTHR11785:SF353">
    <property type="entry name" value="METHIONINE TRANSPORTER (EUROFUNG)"/>
    <property type="match status" value="1"/>
</dbReference>
<feature type="transmembrane region" description="Helical" evidence="9">
    <location>
        <begin position="433"/>
        <end position="454"/>
    </location>
</feature>
<evidence type="ECO:0000256" key="7">
    <source>
        <dbReference type="ARBA" id="ARBA00023136"/>
    </source>
</evidence>
<feature type="transmembrane region" description="Helical" evidence="9">
    <location>
        <begin position="394"/>
        <end position="421"/>
    </location>
</feature>
<dbReference type="GO" id="GO:0050661">
    <property type="term" value="F:NADP binding"/>
    <property type="evidence" value="ECO:0007669"/>
    <property type="project" value="InterPro"/>
</dbReference>
<dbReference type="Pfam" id="PF00743">
    <property type="entry name" value="FMO-like"/>
    <property type="match status" value="3"/>
</dbReference>
<feature type="transmembrane region" description="Helical" evidence="9">
    <location>
        <begin position="191"/>
        <end position="214"/>
    </location>
</feature>
<evidence type="ECO:0000256" key="2">
    <source>
        <dbReference type="ARBA" id="ARBA00022630"/>
    </source>
</evidence>
<evidence type="ECO:0000256" key="4">
    <source>
        <dbReference type="ARBA" id="ARBA00022827"/>
    </source>
</evidence>
<feature type="transmembrane region" description="Helical" evidence="9">
    <location>
        <begin position="274"/>
        <end position="298"/>
    </location>
</feature>
<dbReference type="GO" id="GO:0004499">
    <property type="term" value="F:N,N-dimethylaniline monooxygenase activity"/>
    <property type="evidence" value="ECO:0007669"/>
    <property type="project" value="InterPro"/>
</dbReference>
<dbReference type="PRINTS" id="PR00419">
    <property type="entry name" value="ADXRDTASE"/>
</dbReference>
<feature type="transmembrane region" description="Helical" evidence="9">
    <location>
        <begin position="368"/>
        <end position="388"/>
    </location>
</feature>
<organism evidence="10 11">
    <name type="scientific">Rhizopus oryzae</name>
    <name type="common">Mucormycosis agent</name>
    <name type="synonym">Rhizopus arrhizus var. delemar</name>
    <dbReference type="NCBI Taxonomy" id="64495"/>
    <lineage>
        <taxon>Eukaryota</taxon>
        <taxon>Fungi</taxon>
        <taxon>Fungi incertae sedis</taxon>
        <taxon>Mucoromycota</taxon>
        <taxon>Mucoromycotina</taxon>
        <taxon>Mucoromycetes</taxon>
        <taxon>Mucorales</taxon>
        <taxon>Mucorineae</taxon>
        <taxon>Rhizopodaceae</taxon>
        <taxon>Rhizopus</taxon>
    </lineage>
</organism>
<dbReference type="GO" id="GO:0016020">
    <property type="term" value="C:membrane"/>
    <property type="evidence" value="ECO:0007669"/>
    <property type="project" value="UniProtKB-SubCell"/>
</dbReference>
<name>A0A9P6XKQ4_RHIOR</name>
<keyword evidence="5 9" id="KW-1133">Transmembrane helix</keyword>
<dbReference type="Pfam" id="PF13520">
    <property type="entry name" value="AA_permease_2"/>
    <property type="match status" value="1"/>
</dbReference>
<keyword evidence="7 9" id="KW-0472">Membrane</keyword>
<feature type="transmembrane region" description="Helical" evidence="9">
    <location>
        <begin position="466"/>
        <end position="485"/>
    </location>
</feature>
<comment type="caution">
    <text evidence="10">The sequence shown here is derived from an EMBL/GenBank/DDBJ whole genome shotgun (WGS) entry which is preliminary data.</text>
</comment>
<dbReference type="GO" id="GO:0015179">
    <property type="term" value="F:L-amino acid transmembrane transporter activity"/>
    <property type="evidence" value="ECO:0007669"/>
    <property type="project" value="TreeGrafter"/>
</dbReference>
<accession>A0A9P6XKQ4</accession>
<dbReference type="Gene3D" id="3.50.50.60">
    <property type="entry name" value="FAD/NAD(P)-binding domain"/>
    <property type="match status" value="2"/>
</dbReference>
<evidence type="ECO:0000256" key="5">
    <source>
        <dbReference type="ARBA" id="ARBA00022989"/>
    </source>
</evidence>
<feature type="transmembrane region" description="Helical" evidence="9">
    <location>
        <begin position="234"/>
        <end position="253"/>
    </location>
</feature>
<reference evidence="10" key="1">
    <citation type="journal article" date="2020" name="Microb. Genom.">
        <title>Genetic diversity of clinical and environmental Mucorales isolates obtained from an investigation of mucormycosis cases among solid organ transplant recipients.</title>
        <authorList>
            <person name="Nguyen M.H."/>
            <person name="Kaul D."/>
            <person name="Muto C."/>
            <person name="Cheng S.J."/>
            <person name="Richter R.A."/>
            <person name="Bruno V.M."/>
            <person name="Liu G."/>
            <person name="Beyhan S."/>
            <person name="Sundermann A.J."/>
            <person name="Mounaud S."/>
            <person name="Pasculle A.W."/>
            <person name="Nierman W.C."/>
            <person name="Driscoll E."/>
            <person name="Cumbie R."/>
            <person name="Clancy C.J."/>
            <person name="Dupont C.L."/>
        </authorList>
    </citation>
    <scope>NUCLEOTIDE SEQUENCE</scope>
    <source>
        <strain evidence="10">GL11</strain>
    </source>
</reference>
<evidence type="ECO:0000256" key="6">
    <source>
        <dbReference type="ARBA" id="ARBA00023002"/>
    </source>
</evidence>
<comment type="subcellular location">
    <subcellularLocation>
        <location evidence="1">Membrane</location>
        <topology evidence="1">Multi-pass membrane protein</topology>
    </subcellularLocation>
</comment>
<dbReference type="InterPro" id="IPR020946">
    <property type="entry name" value="Flavin_mOase-like"/>
</dbReference>
<dbReference type="InterPro" id="IPR050598">
    <property type="entry name" value="AminoAcid_Transporter"/>
</dbReference>
<evidence type="ECO:0000256" key="8">
    <source>
        <dbReference type="SAM" id="MobiDB-lite"/>
    </source>
</evidence>
<evidence type="ECO:0000313" key="10">
    <source>
        <dbReference type="EMBL" id="KAG1315923.1"/>
    </source>
</evidence>
<keyword evidence="2" id="KW-0285">Flavoprotein</keyword>
<evidence type="ECO:0000256" key="9">
    <source>
        <dbReference type="SAM" id="Phobius"/>
    </source>
</evidence>
<evidence type="ECO:0000256" key="3">
    <source>
        <dbReference type="ARBA" id="ARBA00022692"/>
    </source>
</evidence>
<dbReference type="InterPro" id="IPR002293">
    <property type="entry name" value="AA/rel_permease1"/>
</dbReference>
<dbReference type="Proteomes" id="UP000716291">
    <property type="component" value="Unassembled WGS sequence"/>
</dbReference>
<feature type="transmembrane region" description="Helical" evidence="9">
    <location>
        <begin position="160"/>
        <end position="179"/>
    </location>
</feature>
<protein>
    <recommendedName>
        <fullName evidence="12">Amino acid transporter</fullName>
    </recommendedName>
</protein>
<gene>
    <name evidence="10" type="ORF">G6F64_000281</name>
</gene>
<dbReference type="SUPFAM" id="SSF51905">
    <property type="entry name" value="FAD/NAD(P)-binding domain"/>
    <property type="match status" value="2"/>
</dbReference>
<dbReference type="PANTHER" id="PTHR11785">
    <property type="entry name" value="AMINO ACID TRANSPORTER"/>
    <property type="match status" value="1"/>
</dbReference>
<dbReference type="AlphaFoldDB" id="A0A9P6XKQ4"/>
<dbReference type="EMBL" id="JAANQT010000016">
    <property type="protein sequence ID" value="KAG1315923.1"/>
    <property type="molecule type" value="Genomic_DNA"/>
</dbReference>
<feature type="compositionally biased region" description="Low complexity" evidence="8">
    <location>
        <begin position="1"/>
        <end position="12"/>
    </location>
</feature>
<proteinExistence type="predicted"/>
<feature type="transmembrane region" description="Helical" evidence="9">
    <location>
        <begin position="70"/>
        <end position="92"/>
    </location>
</feature>
<feature type="transmembrane region" description="Helical" evidence="9">
    <location>
        <begin position="118"/>
        <end position="140"/>
    </location>
</feature>